<evidence type="ECO:0000313" key="4">
    <source>
        <dbReference type="EMBL" id="AEG31144.1"/>
    </source>
</evidence>
<comment type="catalytic activity">
    <reaction evidence="2">
        <text>5-methylaminomethyl-2-(Se-phospho)selenouridine(34) in tRNA + H2O = 5-methylaminomethyl-2-selenouridine(34) in tRNA + phosphate</text>
        <dbReference type="Rhea" id="RHEA:60176"/>
        <dbReference type="Rhea" id="RHEA-COMP:10196"/>
        <dbReference type="Rhea" id="RHEA-COMP:15523"/>
        <dbReference type="ChEBI" id="CHEBI:15377"/>
        <dbReference type="ChEBI" id="CHEBI:43474"/>
        <dbReference type="ChEBI" id="CHEBI:82743"/>
        <dbReference type="ChEBI" id="CHEBI:143702"/>
    </reaction>
</comment>
<name>F6DAQ1_THICA</name>
<dbReference type="AlphaFoldDB" id="F6DAQ1"/>
<dbReference type="NCBIfam" id="TIGR03167">
    <property type="entry name" value="tRNA_sel_U_synt"/>
    <property type="match status" value="1"/>
</dbReference>
<dbReference type="EC" id="2.9.1.3" evidence="2"/>
<dbReference type="RefSeq" id="WP_013834925.1">
    <property type="nucleotide sequence ID" value="NC_015581.1"/>
</dbReference>
<keyword evidence="5" id="KW-1185">Reference proteome</keyword>
<dbReference type="NCBIfam" id="NF008751">
    <property type="entry name" value="PRK11784.1-3"/>
    <property type="match status" value="1"/>
</dbReference>
<dbReference type="GO" id="GO:0002098">
    <property type="term" value="P:tRNA wobble uridine modification"/>
    <property type="evidence" value="ECO:0007669"/>
    <property type="project" value="UniProtKB-UniRule"/>
</dbReference>
<comment type="catalytic activity">
    <reaction evidence="2">
        <text>5-methylaminomethyl-2-thiouridine(34) in tRNA + selenophosphate + (2E)-geranyl diphosphate + H2O + H(+) = 5-methylaminomethyl-2-selenouridine(34) in tRNA + (2E)-thiogeraniol + phosphate + diphosphate</text>
        <dbReference type="Rhea" id="RHEA:42716"/>
        <dbReference type="Rhea" id="RHEA-COMP:10195"/>
        <dbReference type="Rhea" id="RHEA-COMP:10196"/>
        <dbReference type="ChEBI" id="CHEBI:15377"/>
        <dbReference type="ChEBI" id="CHEBI:15378"/>
        <dbReference type="ChEBI" id="CHEBI:16144"/>
        <dbReference type="ChEBI" id="CHEBI:33019"/>
        <dbReference type="ChEBI" id="CHEBI:43474"/>
        <dbReference type="ChEBI" id="CHEBI:58057"/>
        <dbReference type="ChEBI" id="CHEBI:74455"/>
        <dbReference type="ChEBI" id="CHEBI:82743"/>
        <dbReference type="ChEBI" id="CHEBI:143703"/>
        <dbReference type="EC" id="2.9.1.3"/>
    </reaction>
</comment>
<dbReference type="GO" id="GO:0043828">
    <property type="term" value="F:tRNA 2-selenouridine synthase activity"/>
    <property type="evidence" value="ECO:0007669"/>
    <property type="project" value="UniProtKB-EC"/>
</dbReference>
<dbReference type="SMART" id="SM00450">
    <property type="entry name" value="RHOD"/>
    <property type="match status" value="1"/>
</dbReference>
<dbReference type="GO" id="GO:0016765">
    <property type="term" value="F:transferase activity, transferring alkyl or aryl (other than methyl) groups"/>
    <property type="evidence" value="ECO:0007669"/>
    <property type="project" value="UniProtKB-UniRule"/>
</dbReference>
<dbReference type="Pfam" id="PF26341">
    <property type="entry name" value="AAA_SelU"/>
    <property type="match status" value="1"/>
</dbReference>
<comment type="catalytic activity">
    <reaction evidence="2">
        <text>5-methylaminomethyl-2-thiouridine(34) in tRNA + (2E)-geranyl diphosphate = 5-methylaminomethyl-S-(2E)-geranyl-thiouridine(34) in tRNA + diphosphate</text>
        <dbReference type="Rhea" id="RHEA:14085"/>
        <dbReference type="Rhea" id="RHEA-COMP:10195"/>
        <dbReference type="Rhea" id="RHEA-COMP:14654"/>
        <dbReference type="ChEBI" id="CHEBI:33019"/>
        <dbReference type="ChEBI" id="CHEBI:58057"/>
        <dbReference type="ChEBI" id="CHEBI:74455"/>
        <dbReference type="ChEBI" id="CHEBI:140632"/>
    </reaction>
</comment>
<keyword evidence="1 2" id="KW-0711">Selenium</keyword>
<dbReference type="Pfam" id="PF00581">
    <property type="entry name" value="Rhodanese"/>
    <property type="match status" value="1"/>
</dbReference>
<feature type="domain" description="Rhodanese" evidence="3">
    <location>
        <begin position="15"/>
        <end position="138"/>
    </location>
</feature>
<dbReference type="KEGG" id="tcy:Thicy_0369"/>
<dbReference type="Gene3D" id="3.40.250.10">
    <property type="entry name" value="Rhodanese-like domain"/>
    <property type="match status" value="1"/>
</dbReference>
<feature type="active site" description="S-selanylcysteine intermediate" evidence="2">
    <location>
        <position position="98"/>
    </location>
</feature>
<dbReference type="InterPro" id="IPR036873">
    <property type="entry name" value="Rhodanese-like_dom_sf"/>
</dbReference>
<comment type="similarity">
    <text evidence="2">Belongs to the SelU family.</text>
</comment>
<dbReference type="STRING" id="717773.Thicy_0369"/>
<dbReference type="HOGENOM" id="CLU_043456_1_0_6"/>
<evidence type="ECO:0000313" key="5">
    <source>
        <dbReference type="Proteomes" id="UP000009232"/>
    </source>
</evidence>
<dbReference type="InterPro" id="IPR001763">
    <property type="entry name" value="Rhodanese-like_dom"/>
</dbReference>
<gene>
    <name evidence="2" type="primary">selU</name>
    <name evidence="4" type="ordered locus">Thicy_0369</name>
</gene>
<organism evidence="4 5">
    <name type="scientific">Thiomicrospira cyclica (strain DSM 14477 / JCM 11371 / ALM1)</name>
    <name type="common">Thioalkalimicrobium cyclicum</name>
    <dbReference type="NCBI Taxonomy" id="717773"/>
    <lineage>
        <taxon>Bacteria</taxon>
        <taxon>Pseudomonadati</taxon>
        <taxon>Pseudomonadota</taxon>
        <taxon>Gammaproteobacteria</taxon>
        <taxon>Thiotrichales</taxon>
        <taxon>Piscirickettsiaceae</taxon>
        <taxon>Thiomicrospira</taxon>
    </lineage>
</organism>
<sequence>MITALPSVDDFQAIAEAQLPLIDVRAPVEFQRGSIPNATNLVLMNDDERHQVGLCYKQSGQQQAIVLGHQLVQGAVREQRTADWLDFVKQHPSAMLYCFRGGLRSRTSQQWLSEAGVTIPRIAGGYKAFRQYLIDTLNQTAQELAQGVLQSWVIAGRTGSGKTALLAQLAAGVDLEAMAQHRGSSFGGRAWPQPSQIDFENQLAYRLIALNRNVGRQRIFEDEGRNIGSVHLSAELFSAIKAGHRVMLEVPFDSRCQHILQEYVIEGQQEFGGLAPWITHMQSRFVRISKRLGGVGYAKVCQAFEQACHQQQLNHQLEAHLGWIVYLLRDYYDPMYDYQLQRYPQPIMIQGSPEELMAFFNQLKD</sequence>
<comment type="catalytic activity">
    <reaction evidence="2">
        <text>5-methylaminomethyl-S-(2E)-geranyl-thiouridine(34) in tRNA + selenophosphate + H(+) = 5-methylaminomethyl-2-(Se-phospho)selenouridine(34) in tRNA + (2E)-thiogeraniol</text>
        <dbReference type="Rhea" id="RHEA:60172"/>
        <dbReference type="Rhea" id="RHEA-COMP:14654"/>
        <dbReference type="Rhea" id="RHEA-COMP:15523"/>
        <dbReference type="ChEBI" id="CHEBI:15378"/>
        <dbReference type="ChEBI" id="CHEBI:16144"/>
        <dbReference type="ChEBI" id="CHEBI:140632"/>
        <dbReference type="ChEBI" id="CHEBI:143702"/>
        <dbReference type="ChEBI" id="CHEBI:143703"/>
    </reaction>
</comment>
<dbReference type="Proteomes" id="UP000009232">
    <property type="component" value="Chromosome"/>
</dbReference>
<comment type="subunit">
    <text evidence="2">Monomer.</text>
</comment>
<proteinExistence type="inferred from homology"/>
<dbReference type="EMBL" id="CP002776">
    <property type="protein sequence ID" value="AEG31144.1"/>
    <property type="molecule type" value="Genomic_DNA"/>
</dbReference>
<dbReference type="PANTHER" id="PTHR30401">
    <property type="entry name" value="TRNA 2-SELENOURIDINE SYNTHASE"/>
    <property type="match status" value="1"/>
</dbReference>
<dbReference type="PROSITE" id="PS50206">
    <property type="entry name" value="RHODANESE_3"/>
    <property type="match status" value="1"/>
</dbReference>
<dbReference type="NCBIfam" id="NF008750">
    <property type="entry name" value="PRK11784.1-2"/>
    <property type="match status" value="1"/>
</dbReference>
<evidence type="ECO:0000256" key="2">
    <source>
        <dbReference type="HAMAP-Rule" id="MF_01622"/>
    </source>
</evidence>
<accession>F6DAQ1</accession>
<dbReference type="InterPro" id="IPR058840">
    <property type="entry name" value="AAA_SelU"/>
</dbReference>
<evidence type="ECO:0000259" key="3">
    <source>
        <dbReference type="PROSITE" id="PS50206"/>
    </source>
</evidence>
<comment type="function">
    <text evidence="2">Involved in the post-transcriptional modification of the uridine at the wobble position (U34) of tRNA(Lys), tRNA(Glu) and tRNA(Gln). Catalyzes the conversion of 2-thiouridine (S2U-RNA) to 2-selenouridine (Se2U-RNA). Acts in a two-step process involving geranylation of 2-thiouridine (S2U) to S-geranyl-2-thiouridine (geS2U) and subsequent selenation of the latter derivative to 2-selenouridine (Se2U) in the tRNA chain.</text>
</comment>
<protein>
    <recommendedName>
        <fullName evidence="2">tRNA 2-selenouridine synthase</fullName>
        <ecNumber evidence="2">2.9.1.3</ecNumber>
    </recommendedName>
</protein>
<keyword evidence="2" id="KW-0808">Transferase</keyword>
<dbReference type="eggNOG" id="COG2603">
    <property type="taxonomic scope" value="Bacteria"/>
</dbReference>
<dbReference type="PANTHER" id="PTHR30401:SF0">
    <property type="entry name" value="TRNA 2-SELENOURIDINE SYNTHASE"/>
    <property type="match status" value="1"/>
</dbReference>
<dbReference type="SUPFAM" id="SSF52821">
    <property type="entry name" value="Rhodanese/Cell cycle control phosphatase"/>
    <property type="match status" value="1"/>
</dbReference>
<dbReference type="HAMAP" id="MF_01622">
    <property type="entry name" value="tRNA_sel_U_synth"/>
    <property type="match status" value="1"/>
</dbReference>
<reference evidence="4 5" key="1">
    <citation type="submission" date="2011-05" db="EMBL/GenBank/DDBJ databases">
        <title>Complete sequence of Thioalkalimicrobium cyclicum ALM1.</title>
        <authorList>
            <consortium name="US DOE Joint Genome Institute"/>
            <person name="Lucas S."/>
            <person name="Han J."/>
            <person name="Lapidus A."/>
            <person name="Cheng J.-F."/>
            <person name="Goodwin L."/>
            <person name="Pitluck S."/>
            <person name="Peters L."/>
            <person name="Mikhailova N."/>
            <person name="Davenport K."/>
            <person name="Han C."/>
            <person name="Tapia R."/>
            <person name="Land M."/>
            <person name="Hauser L."/>
            <person name="Kyrpides N."/>
            <person name="Ivanova N."/>
            <person name="Pagani I."/>
            <person name="Kappler U."/>
            <person name="Woyke T."/>
        </authorList>
    </citation>
    <scope>NUCLEOTIDE SEQUENCE [LARGE SCALE GENOMIC DNA]</scope>
    <source>
        <strain evidence="5">DSM 14477 / JCM 11371 / ALM1</strain>
    </source>
</reference>
<dbReference type="InterPro" id="IPR017582">
    <property type="entry name" value="SelU"/>
</dbReference>
<dbReference type="OrthoDB" id="9808735at2"/>
<evidence type="ECO:0000256" key="1">
    <source>
        <dbReference type="ARBA" id="ARBA00023266"/>
    </source>
</evidence>